<evidence type="ECO:0000256" key="1">
    <source>
        <dbReference type="SAM" id="Phobius"/>
    </source>
</evidence>
<accession>X1CA00</accession>
<organism evidence="2">
    <name type="scientific">marine sediment metagenome</name>
    <dbReference type="NCBI Taxonomy" id="412755"/>
    <lineage>
        <taxon>unclassified sequences</taxon>
        <taxon>metagenomes</taxon>
        <taxon>ecological metagenomes</taxon>
    </lineage>
</organism>
<evidence type="ECO:0000313" key="2">
    <source>
        <dbReference type="EMBL" id="GAG93213.1"/>
    </source>
</evidence>
<comment type="caution">
    <text evidence="2">The sequence shown here is derived from an EMBL/GenBank/DDBJ whole genome shotgun (WGS) entry which is preliminary data.</text>
</comment>
<dbReference type="EMBL" id="BART01024812">
    <property type="protein sequence ID" value="GAG93213.1"/>
    <property type="molecule type" value="Genomic_DNA"/>
</dbReference>
<protein>
    <submittedName>
        <fullName evidence="2">Uncharacterized protein</fullName>
    </submittedName>
</protein>
<feature type="transmembrane region" description="Helical" evidence="1">
    <location>
        <begin position="99"/>
        <end position="118"/>
    </location>
</feature>
<keyword evidence="1" id="KW-0472">Membrane</keyword>
<keyword evidence="1" id="KW-1133">Transmembrane helix</keyword>
<feature type="transmembrane region" description="Helical" evidence="1">
    <location>
        <begin position="36"/>
        <end position="61"/>
    </location>
</feature>
<keyword evidence="1" id="KW-0812">Transmembrane</keyword>
<reference evidence="2" key="1">
    <citation type="journal article" date="2014" name="Front. Microbiol.">
        <title>High frequency of phylogenetically diverse reductive dehalogenase-homologous genes in deep subseafloor sedimentary metagenomes.</title>
        <authorList>
            <person name="Kawai M."/>
            <person name="Futagami T."/>
            <person name="Toyoda A."/>
            <person name="Takaki Y."/>
            <person name="Nishi S."/>
            <person name="Hori S."/>
            <person name="Arai W."/>
            <person name="Tsubouchi T."/>
            <person name="Morono Y."/>
            <person name="Uchiyama I."/>
            <person name="Ito T."/>
            <person name="Fujiyama A."/>
            <person name="Inagaki F."/>
            <person name="Takami H."/>
        </authorList>
    </citation>
    <scope>NUCLEOTIDE SEQUENCE</scope>
    <source>
        <strain evidence="2">Expedition CK06-06</strain>
    </source>
</reference>
<dbReference type="AlphaFoldDB" id="X1CA00"/>
<name>X1CA00_9ZZZZ</name>
<feature type="non-terminal residue" evidence="2">
    <location>
        <position position="157"/>
    </location>
</feature>
<feature type="transmembrane region" description="Helical" evidence="1">
    <location>
        <begin position="130"/>
        <end position="149"/>
    </location>
</feature>
<sequence>MGHVSHKLSNSLEGALAGGGDPATSPLYVFGPFLKLIVVAGVAQVTFGASVWLVIFTIAMVSAMYRLVMRWVTDGSGGSGLSEEEFGPWAVKLNAGITFIEYTLTFLVSIAALVTFVADRFPVLNDSFMFVQYRTVLAIGLSILTGWLVNRGPKVAA</sequence>
<proteinExistence type="predicted"/>
<gene>
    <name evidence="2" type="ORF">S01H4_44702</name>
</gene>